<feature type="binding site" evidence="10">
    <location>
        <position position="325"/>
    </location>
    <ligand>
        <name>NAD(+)</name>
        <dbReference type="ChEBI" id="CHEBI:57540"/>
    </ligand>
</feature>
<feature type="binding site" evidence="10">
    <location>
        <position position="30"/>
    </location>
    <ligand>
        <name>NAD(+)</name>
        <dbReference type="ChEBI" id="CHEBI:57540"/>
    </ligand>
</feature>
<evidence type="ECO:0000256" key="1">
    <source>
        <dbReference type="ARBA" id="ARBA00004701"/>
    </source>
</evidence>
<dbReference type="Pfam" id="PF00984">
    <property type="entry name" value="UDPG_MGDP_dh"/>
    <property type="match status" value="1"/>
</dbReference>
<feature type="binding site" evidence="10">
    <location>
        <position position="86"/>
    </location>
    <ligand>
        <name>NAD(+)</name>
        <dbReference type="ChEBI" id="CHEBI:57540"/>
    </ligand>
</feature>
<dbReference type="PANTHER" id="PTHR43750">
    <property type="entry name" value="UDP-GLUCOSE 6-DEHYDROGENASE TUAD"/>
    <property type="match status" value="1"/>
</dbReference>
<evidence type="ECO:0000256" key="9">
    <source>
        <dbReference type="PIRSR" id="PIRSR500134-2"/>
    </source>
</evidence>
<dbReference type="Gene3D" id="3.40.50.720">
    <property type="entry name" value="NAD(P)-binding Rossmann-like Domain"/>
    <property type="match status" value="2"/>
</dbReference>
<dbReference type="PIRSF" id="PIRSF500134">
    <property type="entry name" value="UDPglc_DH_bac"/>
    <property type="match status" value="1"/>
</dbReference>
<feature type="binding site" evidence="9">
    <location>
        <begin position="247"/>
        <end position="251"/>
    </location>
    <ligand>
        <name>substrate</name>
    </ligand>
</feature>
<dbReference type="SMART" id="SM00984">
    <property type="entry name" value="UDPG_MGDP_dh_C"/>
    <property type="match status" value="1"/>
</dbReference>
<dbReference type="PANTHER" id="PTHR43750:SF3">
    <property type="entry name" value="UDP-GLUCOSE 6-DEHYDROGENASE TUAD"/>
    <property type="match status" value="1"/>
</dbReference>
<dbReference type="Gene3D" id="1.20.5.100">
    <property type="entry name" value="Cytochrome c1, transmembrane anchor, C-terminal"/>
    <property type="match status" value="1"/>
</dbReference>
<comment type="caution">
    <text evidence="12">The sequence shown here is derived from an EMBL/GenBank/DDBJ whole genome shotgun (WGS) entry which is preliminary data.</text>
</comment>
<dbReference type="Proteomes" id="UP000754563">
    <property type="component" value="Unassembled WGS sequence"/>
</dbReference>
<dbReference type="EMBL" id="JAGQLH010000102">
    <property type="protein sequence ID" value="MCA9386227.1"/>
    <property type="molecule type" value="Genomic_DNA"/>
</dbReference>
<feature type="binding site" evidence="10">
    <location>
        <position position="121"/>
    </location>
    <ligand>
        <name>NAD(+)</name>
        <dbReference type="ChEBI" id="CHEBI:57540"/>
    </ligand>
</feature>
<keyword evidence="4 7" id="KW-0560">Oxidoreductase</keyword>
<dbReference type="EC" id="1.1.1.22" evidence="3 7"/>
<dbReference type="GO" id="GO:0003979">
    <property type="term" value="F:UDP-glucose 6-dehydrogenase activity"/>
    <property type="evidence" value="ECO:0007669"/>
    <property type="project" value="UniProtKB-EC"/>
</dbReference>
<evidence type="ECO:0000256" key="7">
    <source>
        <dbReference type="PIRNR" id="PIRNR000124"/>
    </source>
</evidence>
<evidence type="ECO:0000256" key="5">
    <source>
        <dbReference type="ARBA" id="ARBA00023027"/>
    </source>
</evidence>
<evidence type="ECO:0000256" key="2">
    <source>
        <dbReference type="ARBA" id="ARBA00006601"/>
    </source>
</evidence>
<feature type="binding site" evidence="10">
    <location>
        <position position="261"/>
    </location>
    <ligand>
        <name>NAD(+)</name>
        <dbReference type="ChEBI" id="CHEBI:57540"/>
    </ligand>
</feature>
<dbReference type="InterPro" id="IPR028357">
    <property type="entry name" value="UDPglc_DH_bac"/>
</dbReference>
<dbReference type="AlphaFoldDB" id="A0A955L9Q1"/>
<dbReference type="InterPro" id="IPR014027">
    <property type="entry name" value="UDP-Glc/GDP-Man_DH_C"/>
</dbReference>
<evidence type="ECO:0000256" key="8">
    <source>
        <dbReference type="PIRSR" id="PIRSR500134-1"/>
    </source>
</evidence>
<dbReference type="Pfam" id="PF03721">
    <property type="entry name" value="UDPG_MGDP_dh_N"/>
    <property type="match status" value="1"/>
</dbReference>
<feature type="binding site" evidence="9">
    <location>
        <position position="255"/>
    </location>
    <ligand>
        <name>substrate</name>
    </ligand>
</feature>
<reference evidence="12" key="2">
    <citation type="journal article" date="2021" name="Microbiome">
        <title>Successional dynamics and alternative stable states in a saline activated sludge microbial community over 9 years.</title>
        <authorList>
            <person name="Wang Y."/>
            <person name="Ye J."/>
            <person name="Ju F."/>
            <person name="Liu L."/>
            <person name="Boyd J.A."/>
            <person name="Deng Y."/>
            <person name="Parks D.H."/>
            <person name="Jiang X."/>
            <person name="Yin X."/>
            <person name="Woodcroft B.J."/>
            <person name="Tyson G.W."/>
            <person name="Hugenholtz P."/>
            <person name="Polz M.F."/>
            <person name="Zhang T."/>
        </authorList>
    </citation>
    <scope>NUCLEOTIDE SEQUENCE</scope>
    <source>
        <strain evidence="12">HKST-UBA11</strain>
    </source>
</reference>
<proteinExistence type="inferred from homology"/>
<evidence type="ECO:0000313" key="13">
    <source>
        <dbReference type="Proteomes" id="UP000754563"/>
    </source>
</evidence>
<dbReference type="PIRSF" id="PIRSF000124">
    <property type="entry name" value="UDPglc_GDPman_dh"/>
    <property type="match status" value="1"/>
</dbReference>
<comment type="pathway">
    <text evidence="1">Nucleotide-sugar biosynthesis; UDP-alpha-D-glucuronate biosynthesis; UDP-alpha-D-glucuronate from UDP-alpha-D-glucose: step 1/1.</text>
</comment>
<dbReference type="InterPro" id="IPR036220">
    <property type="entry name" value="UDP-Glc/GDP-Man_DH_C_sf"/>
</dbReference>
<feature type="binding site" evidence="10">
    <location>
        <position position="35"/>
    </location>
    <ligand>
        <name>NAD(+)</name>
        <dbReference type="ChEBI" id="CHEBI:57540"/>
    </ligand>
</feature>
<feature type="binding site" evidence="9">
    <location>
        <position position="202"/>
    </location>
    <ligand>
        <name>substrate</name>
    </ligand>
</feature>
<reference evidence="12" key="1">
    <citation type="submission" date="2020-04" db="EMBL/GenBank/DDBJ databases">
        <authorList>
            <person name="Zhang T."/>
        </authorList>
    </citation>
    <scope>NUCLEOTIDE SEQUENCE</scope>
    <source>
        <strain evidence="12">HKST-UBA11</strain>
    </source>
</reference>
<dbReference type="Pfam" id="PF03720">
    <property type="entry name" value="UDPG_MGDP_dh_C"/>
    <property type="match status" value="1"/>
</dbReference>
<evidence type="ECO:0000256" key="6">
    <source>
        <dbReference type="ARBA" id="ARBA00047473"/>
    </source>
</evidence>
<feature type="active site" description="Nucleophile" evidence="8">
    <location>
        <position position="258"/>
    </location>
</feature>
<feature type="binding site" evidence="9">
    <location>
        <begin position="150"/>
        <end position="153"/>
    </location>
    <ligand>
        <name>substrate</name>
    </ligand>
</feature>
<sequence length="428" mass="47457">MNVTVVGTGYVGLVTGACLASLGHSVVCVDIDESKIERLKRGEIPFYEPDLAEIVKDSIESERLSFTLSLREVMKDSEVVFIAVGTPPQPNGASDLQYVYAVAEEIGNTISKYTVIINKSTVPVGTVAEVARIISKSYNGDFDVVSNPEFLREGSAVKDFMEPDRIVVGTDSMKAQKIVKQLYSSIDTNFLMVDSATAEMTKYASNAFLATKISFINEIANVCEEVGADVTKVAEGMGMDPRIGKSFLNAGIGYGGSCFPKDVRALRFIAKDNNYDFKLLRSVIEVNNDQKWRFYSKIKETLTSLKGKKLAVWGLTFKPNTDDMREAVSVEVIKKLEQEGAVVSAYDPEGMEFARNLLSKSVTLTKDKYSCLENADALIIFTEWNEFKDVDWTKVLESMKSNYVFDGRNMYDPSDIKSNGINYFSIGR</sequence>
<evidence type="ECO:0000256" key="3">
    <source>
        <dbReference type="ARBA" id="ARBA00012954"/>
    </source>
</evidence>
<name>A0A955L9Q1_9BACT</name>
<keyword evidence="5 7" id="KW-0520">NAD</keyword>
<comment type="similarity">
    <text evidence="2 7">Belongs to the UDP-glucose/GDP-mannose dehydrogenase family.</text>
</comment>
<dbReference type="GO" id="GO:0051287">
    <property type="term" value="F:NAD binding"/>
    <property type="evidence" value="ECO:0007669"/>
    <property type="project" value="InterPro"/>
</dbReference>
<evidence type="ECO:0000259" key="11">
    <source>
        <dbReference type="SMART" id="SM00984"/>
    </source>
</evidence>
<feature type="domain" description="UDP-glucose/GDP-mannose dehydrogenase C-terminal" evidence="11">
    <location>
        <begin position="311"/>
        <end position="413"/>
    </location>
</feature>
<evidence type="ECO:0000256" key="4">
    <source>
        <dbReference type="ARBA" id="ARBA00023002"/>
    </source>
</evidence>
<gene>
    <name evidence="12" type="ORF">KC717_06290</name>
</gene>
<dbReference type="SUPFAM" id="SSF48179">
    <property type="entry name" value="6-phosphogluconate dehydrogenase C-terminal domain-like"/>
    <property type="match status" value="1"/>
</dbReference>
<evidence type="ECO:0000256" key="10">
    <source>
        <dbReference type="PIRSR" id="PIRSR500134-3"/>
    </source>
</evidence>
<feature type="binding site" evidence="10">
    <location>
        <position position="153"/>
    </location>
    <ligand>
        <name>NAD(+)</name>
        <dbReference type="ChEBI" id="CHEBI:57540"/>
    </ligand>
</feature>
<protein>
    <recommendedName>
        <fullName evidence="3 7">UDP-glucose 6-dehydrogenase</fullName>
        <ecNumber evidence="3 7">1.1.1.22</ecNumber>
    </recommendedName>
</protein>
<dbReference type="SUPFAM" id="SSF51735">
    <property type="entry name" value="NAD(P)-binding Rossmann-fold domains"/>
    <property type="match status" value="1"/>
</dbReference>
<dbReference type="InterPro" id="IPR008927">
    <property type="entry name" value="6-PGluconate_DH-like_C_sf"/>
</dbReference>
<accession>A0A955L9Q1</accession>
<dbReference type="NCBIfam" id="TIGR03026">
    <property type="entry name" value="NDP-sugDHase"/>
    <property type="match status" value="1"/>
</dbReference>
<dbReference type="InterPro" id="IPR017476">
    <property type="entry name" value="UDP-Glc/GDP-Man"/>
</dbReference>
<comment type="catalytic activity">
    <reaction evidence="6 7">
        <text>UDP-alpha-D-glucose + 2 NAD(+) + H2O = UDP-alpha-D-glucuronate + 2 NADH + 3 H(+)</text>
        <dbReference type="Rhea" id="RHEA:23596"/>
        <dbReference type="ChEBI" id="CHEBI:15377"/>
        <dbReference type="ChEBI" id="CHEBI:15378"/>
        <dbReference type="ChEBI" id="CHEBI:57540"/>
        <dbReference type="ChEBI" id="CHEBI:57945"/>
        <dbReference type="ChEBI" id="CHEBI:58052"/>
        <dbReference type="ChEBI" id="CHEBI:58885"/>
        <dbReference type="EC" id="1.1.1.22"/>
    </reaction>
</comment>
<dbReference type="SUPFAM" id="SSF52413">
    <property type="entry name" value="UDP-glucose/GDP-mannose dehydrogenase C-terminal domain"/>
    <property type="match status" value="1"/>
</dbReference>
<dbReference type="InterPro" id="IPR036291">
    <property type="entry name" value="NAD(P)-bd_dom_sf"/>
</dbReference>
<dbReference type="GO" id="GO:0000271">
    <property type="term" value="P:polysaccharide biosynthetic process"/>
    <property type="evidence" value="ECO:0007669"/>
    <property type="project" value="InterPro"/>
</dbReference>
<feature type="binding site" evidence="9">
    <location>
        <position position="318"/>
    </location>
    <ligand>
        <name>substrate</name>
    </ligand>
</feature>
<evidence type="ECO:0000313" key="12">
    <source>
        <dbReference type="EMBL" id="MCA9386227.1"/>
    </source>
</evidence>
<organism evidence="12 13">
    <name type="scientific">Candidatus Dojkabacteria bacterium</name>
    <dbReference type="NCBI Taxonomy" id="2099670"/>
    <lineage>
        <taxon>Bacteria</taxon>
        <taxon>Candidatus Dojkabacteria</taxon>
    </lineage>
</organism>
<dbReference type="InterPro" id="IPR014026">
    <property type="entry name" value="UDP-Glc/GDP-Man_DH_dimer"/>
</dbReference>
<dbReference type="InterPro" id="IPR001732">
    <property type="entry name" value="UDP-Glc/GDP-Man_DH_N"/>
</dbReference>